<keyword evidence="2" id="KW-1185">Reference proteome</keyword>
<keyword evidence="1" id="KW-0808">Transferase</keyword>
<reference evidence="1 2" key="1">
    <citation type="submission" date="2018-02" db="EMBL/GenBank/DDBJ databases">
        <title>A novel lanthanide dependent methylotroph, Methylotenera sp. La3113.</title>
        <authorList>
            <person name="Lv H."/>
            <person name="Tani A."/>
        </authorList>
    </citation>
    <scope>NUCLEOTIDE SEQUENCE [LARGE SCALE GENOMIC DNA]</scope>
    <source>
        <strain evidence="1 2">La3113</strain>
    </source>
</reference>
<evidence type="ECO:0000313" key="2">
    <source>
        <dbReference type="Proteomes" id="UP000297706"/>
    </source>
</evidence>
<proteinExistence type="predicted"/>
<comment type="caution">
    <text evidence="1">The sequence shown here is derived from an EMBL/GenBank/DDBJ whole genome shotgun (WGS) entry which is preliminary data.</text>
</comment>
<protein>
    <submittedName>
        <fullName evidence="1">Glycosyltransferase</fullName>
    </submittedName>
</protein>
<dbReference type="Proteomes" id="UP000297706">
    <property type="component" value="Unassembled WGS sequence"/>
</dbReference>
<dbReference type="Gene3D" id="3.90.550.10">
    <property type="entry name" value="Spore Coat Polysaccharide Biosynthesis Protein SpsA, Chain A"/>
    <property type="match status" value="1"/>
</dbReference>
<dbReference type="Pfam" id="PF13641">
    <property type="entry name" value="Glyco_tranf_2_3"/>
    <property type="match status" value="1"/>
</dbReference>
<dbReference type="InterPro" id="IPR029044">
    <property type="entry name" value="Nucleotide-diphossugar_trans"/>
</dbReference>
<dbReference type="AlphaFoldDB" id="A0A4Y9VQK9"/>
<accession>A0A4Y9VQK9</accession>
<dbReference type="SUPFAM" id="SSF53448">
    <property type="entry name" value="Nucleotide-diphospho-sugar transferases"/>
    <property type="match status" value="1"/>
</dbReference>
<sequence>MTLTHPLPKFSIALVNYKTLELTKICLELLKKHLDSADLDPKSVDVWVVDNHSQDESVEYLRTLDWIHLIERAPTEHEEGFVAHGRGLDLILQQIKSDYLFLMHTDTFVYDASVFEWALKFCLADEKVAAVGCLEQLNRGYLRTVWRITSRFCKHYSRRFRLFLGLNARQPKPYVEAYLKSFFALWNVKLMKQQGYVFLMENRIPGYALQDKLKQDGYKLKIVSPMRLFKFLDHIEAGTVGLRALYSDMNRRVKRKKSILKKFES</sequence>
<gene>
    <name evidence="1" type="ORF">C3Y98_09870</name>
</gene>
<dbReference type="GO" id="GO:0016740">
    <property type="term" value="F:transferase activity"/>
    <property type="evidence" value="ECO:0007669"/>
    <property type="project" value="UniProtKB-KW"/>
</dbReference>
<dbReference type="EMBL" id="PQVH01000012">
    <property type="protein sequence ID" value="TFW70695.1"/>
    <property type="molecule type" value="Genomic_DNA"/>
</dbReference>
<name>A0A4Y9VQK9_9PROT</name>
<evidence type="ECO:0000313" key="1">
    <source>
        <dbReference type="EMBL" id="TFW70695.1"/>
    </source>
</evidence>
<organism evidence="1 2">
    <name type="scientific">Methylotenera oryzisoli</name>
    <dbReference type="NCBI Taxonomy" id="2080758"/>
    <lineage>
        <taxon>Bacteria</taxon>
        <taxon>Pseudomonadati</taxon>
        <taxon>Pseudomonadota</taxon>
        <taxon>Betaproteobacteria</taxon>
        <taxon>Nitrosomonadales</taxon>
        <taxon>Methylophilaceae</taxon>
        <taxon>Methylotenera</taxon>
    </lineage>
</organism>
<dbReference type="OrthoDB" id="5785512at2"/>